<evidence type="ECO:0000313" key="2">
    <source>
        <dbReference type="EMBL" id="KAJ7032137.1"/>
    </source>
</evidence>
<accession>A0AAD6X0J8</accession>
<evidence type="ECO:0000256" key="1">
    <source>
        <dbReference type="SAM" id="SignalP"/>
    </source>
</evidence>
<comment type="caution">
    <text evidence="2">The sequence shown here is derived from an EMBL/GenBank/DDBJ whole genome shotgun (WGS) entry which is preliminary data.</text>
</comment>
<sequence>MFTAILLPIAFSVPMAVAQMPRAYMVQAFDPLVFLRVDAPLMRQYQSAVVQQGGFVDFNKFDTRSDVDSDWIPLNTTGNPPGDLYLPFYNFNAQPFGPATTKAGYRLDGDETSEVVFIFNDNYVSPAMDVTPGRINSDIETFIDTEAQLTYLPADTVVPRDIWTDGTFTDLPFTSQTVFIGKDVTTGAGACGKPWNFTATVVTADGTTTAVSAINNLSVPVPPNTNSSITLQNSFDPGFLAVLTFGEATPWLFSQGSSPRIGTIALTQDASIFFCVE</sequence>
<evidence type="ECO:0000313" key="3">
    <source>
        <dbReference type="Proteomes" id="UP001218188"/>
    </source>
</evidence>
<dbReference type="Proteomes" id="UP001218188">
    <property type="component" value="Unassembled WGS sequence"/>
</dbReference>
<organism evidence="2 3">
    <name type="scientific">Mycena alexandri</name>
    <dbReference type="NCBI Taxonomy" id="1745969"/>
    <lineage>
        <taxon>Eukaryota</taxon>
        <taxon>Fungi</taxon>
        <taxon>Dikarya</taxon>
        <taxon>Basidiomycota</taxon>
        <taxon>Agaricomycotina</taxon>
        <taxon>Agaricomycetes</taxon>
        <taxon>Agaricomycetidae</taxon>
        <taxon>Agaricales</taxon>
        <taxon>Marasmiineae</taxon>
        <taxon>Mycenaceae</taxon>
        <taxon>Mycena</taxon>
    </lineage>
</organism>
<name>A0AAD6X0J8_9AGAR</name>
<reference evidence="2" key="1">
    <citation type="submission" date="2023-03" db="EMBL/GenBank/DDBJ databases">
        <title>Massive genome expansion in bonnet fungi (Mycena s.s.) driven by repeated elements and novel gene families across ecological guilds.</title>
        <authorList>
            <consortium name="Lawrence Berkeley National Laboratory"/>
            <person name="Harder C.B."/>
            <person name="Miyauchi S."/>
            <person name="Viragh M."/>
            <person name="Kuo A."/>
            <person name="Thoen E."/>
            <person name="Andreopoulos B."/>
            <person name="Lu D."/>
            <person name="Skrede I."/>
            <person name="Drula E."/>
            <person name="Henrissat B."/>
            <person name="Morin E."/>
            <person name="Kohler A."/>
            <person name="Barry K."/>
            <person name="LaButti K."/>
            <person name="Morin E."/>
            <person name="Salamov A."/>
            <person name="Lipzen A."/>
            <person name="Mereny Z."/>
            <person name="Hegedus B."/>
            <person name="Baldrian P."/>
            <person name="Stursova M."/>
            <person name="Weitz H."/>
            <person name="Taylor A."/>
            <person name="Grigoriev I.V."/>
            <person name="Nagy L.G."/>
            <person name="Martin F."/>
            <person name="Kauserud H."/>
        </authorList>
    </citation>
    <scope>NUCLEOTIDE SEQUENCE</scope>
    <source>
        <strain evidence="2">CBHHK200</strain>
    </source>
</reference>
<feature type="signal peptide" evidence="1">
    <location>
        <begin position="1"/>
        <end position="18"/>
    </location>
</feature>
<dbReference type="AlphaFoldDB" id="A0AAD6X0J8"/>
<gene>
    <name evidence="2" type="ORF">C8F04DRAFT_1185202</name>
</gene>
<feature type="chain" id="PRO_5042140673" evidence="1">
    <location>
        <begin position="19"/>
        <end position="277"/>
    </location>
</feature>
<proteinExistence type="predicted"/>
<protein>
    <submittedName>
        <fullName evidence="2">Uncharacterized protein</fullName>
    </submittedName>
</protein>
<keyword evidence="3" id="KW-1185">Reference proteome</keyword>
<dbReference type="EMBL" id="JARJCM010000075">
    <property type="protein sequence ID" value="KAJ7032137.1"/>
    <property type="molecule type" value="Genomic_DNA"/>
</dbReference>
<keyword evidence="1" id="KW-0732">Signal</keyword>